<protein>
    <submittedName>
        <fullName evidence="1">Uncharacterized protein</fullName>
    </submittedName>
</protein>
<reference evidence="2" key="1">
    <citation type="journal article" date="2019" name="Int. J. Syst. Evol. Microbiol.">
        <title>The Global Catalogue of Microorganisms (GCM) 10K type strain sequencing project: providing services to taxonomists for standard genome sequencing and annotation.</title>
        <authorList>
            <consortium name="The Broad Institute Genomics Platform"/>
            <consortium name="The Broad Institute Genome Sequencing Center for Infectious Disease"/>
            <person name="Wu L."/>
            <person name="Ma J."/>
        </authorList>
    </citation>
    <scope>NUCLEOTIDE SEQUENCE [LARGE SCALE GENOMIC DNA]</scope>
    <source>
        <strain evidence="2">CGMCC 1.12479</strain>
    </source>
</reference>
<keyword evidence="2" id="KW-1185">Reference proteome</keyword>
<proteinExistence type="predicted"/>
<name>A0ABQ1M7E5_9BACT</name>
<sequence>MKSSKDVFFGKTVVLEENLETIQVSPVLLLEKDMLITPDHLITLGADQGAYFKVFDLQSLDLVGEFGNEGEGPEDFTMPFSSGMTVSGEQLVIGDLLSMRSADLNSDFWSEESQFSRTAYPSEMIPLNFPFLLNPNTICGQVEMSSKHITCFDIKSFQFTELVDYPDFFSFNNEKPYERERMFQNQSRVSPDGSYIVLTYSYLPLVRIFDVKSGGLKEVFIKNNRDFYSNNSGNKNQIAPDNQLFYKNVKVSNKFIYAFYQEEIIEDDPQSEGGLSSRSISDKELHVIDFEGKPIKKIILPEWANVFSPSLDDKFIYFLHPEIEDQIFKFPLEQ</sequence>
<dbReference type="SUPFAM" id="SSF50969">
    <property type="entry name" value="YVTN repeat-like/Quinoprotein amine dehydrogenase"/>
    <property type="match status" value="1"/>
</dbReference>
<dbReference type="EMBL" id="BMFD01000003">
    <property type="protein sequence ID" value="GGC34369.1"/>
    <property type="molecule type" value="Genomic_DNA"/>
</dbReference>
<dbReference type="InterPro" id="IPR011044">
    <property type="entry name" value="Quino_amine_DH_bsu"/>
</dbReference>
<gene>
    <name evidence="1" type="ORF">GCM10010993_11580</name>
</gene>
<evidence type="ECO:0000313" key="1">
    <source>
        <dbReference type="EMBL" id="GGC34369.1"/>
    </source>
</evidence>
<accession>A0ABQ1M7E5</accession>
<evidence type="ECO:0000313" key="2">
    <source>
        <dbReference type="Proteomes" id="UP000635885"/>
    </source>
</evidence>
<dbReference type="Proteomes" id="UP000635885">
    <property type="component" value="Unassembled WGS sequence"/>
</dbReference>
<organism evidence="1 2">
    <name type="scientific">Belliella aquatica</name>
    <dbReference type="NCBI Taxonomy" id="1323734"/>
    <lineage>
        <taxon>Bacteria</taxon>
        <taxon>Pseudomonadati</taxon>
        <taxon>Bacteroidota</taxon>
        <taxon>Cytophagia</taxon>
        <taxon>Cytophagales</taxon>
        <taxon>Cyclobacteriaceae</taxon>
        <taxon>Belliella</taxon>
    </lineage>
</organism>
<comment type="caution">
    <text evidence="1">The sequence shown here is derived from an EMBL/GenBank/DDBJ whole genome shotgun (WGS) entry which is preliminary data.</text>
</comment>
<dbReference type="Pfam" id="PF15869">
    <property type="entry name" value="TolB_like"/>
    <property type="match status" value="1"/>
</dbReference>